<feature type="chain" id="PRO_5009287018" description="ATP-binding protein" evidence="2">
    <location>
        <begin position="32"/>
        <end position="159"/>
    </location>
</feature>
<protein>
    <recommendedName>
        <fullName evidence="5">ATP-binding protein</fullName>
    </recommendedName>
</protein>
<dbReference type="RefSeq" id="WP_103884343.1">
    <property type="nucleotide sequence ID" value="NZ_FNVU01000002.1"/>
</dbReference>
<sequence length="159" mass="15007">MSLPLPRRIAQAALLLGAAAAPLIGAGAAHAATTQPQLNGLGGLSSLDTGSLGNADLGGTVNGASHQATTLADHSGTQALDTALPAADHVVGTAGTTGVPIAQHAAAQGTDAAGRIAGATGESAGGAVPGAESLPLAALPNTGNLPLGTPLATDQLPLR</sequence>
<reference evidence="3 4" key="1">
    <citation type="submission" date="2016-10" db="EMBL/GenBank/DDBJ databases">
        <authorList>
            <person name="de Groot N.N."/>
        </authorList>
    </citation>
    <scope>NUCLEOTIDE SEQUENCE [LARGE SCALE GENOMIC DNA]</scope>
    <source>
        <strain evidence="3 4">CGMCC 4.2023</strain>
    </source>
</reference>
<keyword evidence="2" id="KW-0732">Signal</keyword>
<gene>
    <name evidence="3" type="ORF">SAMN05216223_102164</name>
</gene>
<dbReference type="AlphaFoldDB" id="A0A1H5V7G8"/>
<feature type="region of interest" description="Disordered" evidence="1">
    <location>
        <begin position="138"/>
        <end position="159"/>
    </location>
</feature>
<dbReference type="EMBL" id="FNVU01000002">
    <property type="protein sequence ID" value="SEF82691.1"/>
    <property type="molecule type" value="Genomic_DNA"/>
</dbReference>
<evidence type="ECO:0000313" key="4">
    <source>
        <dbReference type="Proteomes" id="UP000236754"/>
    </source>
</evidence>
<proteinExistence type="predicted"/>
<name>A0A1H5V7G8_9ACTN</name>
<accession>A0A1H5V7G8</accession>
<dbReference type="Proteomes" id="UP000236754">
    <property type="component" value="Unassembled WGS sequence"/>
</dbReference>
<keyword evidence="4" id="KW-1185">Reference proteome</keyword>
<evidence type="ECO:0000256" key="2">
    <source>
        <dbReference type="SAM" id="SignalP"/>
    </source>
</evidence>
<evidence type="ECO:0008006" key="5">
    <source>
        <dbReference type="Google" id="ProtNLM"/>
    </source>
</evidence>
<feature type="signal peptide" evidence="2">
    <location>
        <begin position="1"/>
        <end position="31"/>
    </location>
</feature>
<evidence type="ECO:0000313" key="3">
    <source>
        <dbReference type="EMBL" id="SEF82691.1"/>
    </source>
</evidence>
<evidence type="ECO:0000256" key="1">
    <source>
        <dbReference type="SAM" id="MobiDB-lite"/>
    </source>
</evidence>
<organism evidence="3 4">
    <name type="scientific">Actinacidiphila yanglinensis</name>
    <dbReference type="NCBI Taxonomy" id="310779"/>
    <lineage>
        <taxon>Bacteria</taxon>
        <taxon>Bacillati</taxon>
        <taxon>Actinomycetota</taxon>
        <taxon>Actinomycetes</taxon>
        <taxon>Kitasatosporales</taxon>
        <taxon>Streptomycetaceae</taxon>
        <taxon>Actinacidiphila</taxon>
    </lineage>
</organism>